<accession>A0A9D4LWV4</accession>
<dbReference type="AlphaFoldDB" id="A0A9D4LWV4"/>
<sequence length="94" mass="10827">MILRLPKIRKALIGHPEPYRWYSGRRIELELLLLMCVNRSVICSDENGTVDYTDAIVQALGRRIIEVLTDVGVRMRMEGSRVINAQAILDRIMM</sequence>
<proteinExistence type="predicted"/>
<keyword evidence="2" id="KW-1185">Reference proteome</keyword>
<organism evidence="1 2">
    <name type="scientific">Dreissena polymorpha</name>
    <name type="common">Zebra mussel</name>
    <name type="synonym">Mytilus polymorpha</name>
    <dbReference type="NCBI Taxonomy" id="45954"/>
    <lineage>
        <taxon>Eukaryota</taxon>
        <taxon>Metazoa</taxon>
        <taxon>Spiralia</taxon>
        <taxon>Lophotrochozoa</taxon>
        <taxon>Mollusca</taxon>
        <taxon>Bivalvia</taxon>
        <taxon>Autobranchia</taxon>
        <taxon>Heteroconchia</taxon>
        <taxon>Euheterodonta</taxon>
        <taxon>Imparidentia</taxon>
        <taxon>Neoheterodontei</taxon>
        <taxon>Myida</taxon>
        <taxon>Dreissenoidea</taxon>
        <taxon>Dreissenidae</taxon>
        <taxon>Dreissena</taxon>
    </lineage>
</organism>
<comment type="caution">
    <text evidence="1">The sequence shown here is derived from an EMBL/GenBank/DDBJ whole genome shotgun (WGS) entry which is preliminary data.</text>
</comment>
<dbReference type="Proteomes" id="UP000828390">
    <property type="component" value="Unassembled WGS sequence"/>
</dbReference>
<protein>
    <submittedName>
        <fullName evidence="1">Uncharacterized protein</fullName>
    </submittedName>
</protein>
<evidence type="ECO:0000313" key="2">
    <source>
        <dbReference type="Proteomes" id="UP000828390"/>
    </source>
</evidence>
<dbReference type="EMBL" id="JAIWYP010000002">
    <property type="protein sequence ID" value="KAH3865476.1"/>
    <property type="molecule type" value="Genomic_DNA"/>
</dbReference>
<gene>
    <name evidence="1" type="ORF">DPMN_028515</name>
</gene>
<evidence type="ECO:0000313" key="1">
    <source>
        <dbReference type="EMBL" id="KAH3865476.1"/>
    </source>
</evidence>
<reference evidence="1" key="2">
    <citation type="submission" date="2020-11" db="EMBL/GenBank/DDBJ databases">
        <authorList>
            <person name="McCartney M.A."/>
            <person name="Auch B."/>
            <person name="Kono T."/>
            <person name="Mallez S."/>
            <person name="Becker A."/>
            <person name="Gohl D.M."/>
            <person name="Silverstein K.A.T."/>
            <person name="Koren S."/>
            <person name="Bechman K.B."/>
            <person name="Herman A."/>
            <person name="Abrahante J.E."/>
            <person name="Garbe J."/>
        </authorList>
    </citation>
    <scope>NUCLEOTIDE SEQUENCE</scope>
    <source>
        <strain evidence="1">Duluth1</strain>
        <tissue evidence="1">Whole animal</tissue>
    </source>
</reference>
<reference evidence="1" key="1">
    <citation type="journal article" date="2019" name="bioRxiv">
        <title>The Genome of the Zebra Mussel, Dreissena polymorpha: A Resource for Invasive Species Research.</title>
        <authorList>
            <person name="McCartney M.A."/>
            <person name="Auch B."/>
            <person name="Kono T."/>
            <person name="Mallez S."/>
            <person name="Zhang Y."/>
            <person name="Obille A."/>
            <person name="Becker A."/>
            <person name="Abrahante J.E."/>
            <person name="Garbe J."/>
            <person name="Badalamenti J.P."/>
            <person name="Herman A."/>
            <person name="Mangelson H."/>
            <person name="Liachko I."/>
            <person name="Sullivan S."/>
            <person name="Sone E.D."/>
            <person name="Koren S."/>
            <person name="Silverstein K.A.T."/>
            <person name="Beckman K.B."/>
            <person name="Gohl D.M."/>
        </authorList>
    </citation>
    <scope>NUCLEOTIDE SEQUENCE</scope>
    <source>
        <strain evidence="1">Duluth1</strain>
        <tissue evidence="1">Whole animal</tissue>
    </source>
</reference>
<name>A0A9D4LWV4_DREPO</name>